<sequence>MLWTLIPTGIIAVALGASIAIAEAYRTGSSRNPYSNAIEVRDATGRSQSFATLMHDAGQVCARTTRSLFRGDIGTNAAWSIRCGDTGDWMILIAGTGATRVAQCGPLEKAGTPCWTPL</sequence>
<proteinExistence type="predicted"/>
<comment type="caution">
    <text evidence="1">The sequence shown here is derived from an EMBL/GenBank/DDBJ whole genome shotgun (WGS) entry which is preliminary data.</text>
</comment>
<dbReference type="AlphaFoldDB" id="A0A7X9WSW2"/>
<gene>
    <name evidence="1" type="ORF">HHL08_03960</name>
</gene>
<evidence type="ECO:0000313" key="2">
    <source>
        <dbReference type="Proteomes" id="UP000519023"/>
    </source>
</evidence>
<keyword evidence="2" id="KW-1185">Reference proteome</keyword>
<dbReference type="EMBL" id="JABBFV010000002">
    <property type="protein sequence ID" value="NML09300.1"/>
    <property type="molecule type" value="Genomic_DNA"/>
</dbReference>
<dbReference type="Proteomes" id="UP000519023">
    <property type="component" value="Unassembled WGS sequence"/>
</dbReference>
<accession>A0A7X9WSW2</accession>
<evidence type="ECO:0000313" key="1">
    <source>
        <dbReference type="EMBL" id="NML09300.1"/>
    </source>
</evidence>
<organism evidence="1 2">
    <name type="scientific">Sphingobium psychrophilum</name>
    <dbReference type="NCBI Taxonomy" id="2728834"/>
    <lineage>
        <taxon>Bacteria</taxon>
        <taxon>Pseudomonadati</taxon>
        <taxon>Pseudomonadota</taxon>
        <taxon>Alphaproteobacteria</taxon>
        <taxon>Sphingomonadales</taxon>
        <taxon>Sphingomonadaceae</taxon>
        <taxon>Sphingobium</taxon>
    </lineage>
</organism>
<protein>
    <submittedName>
        <fullName evidence="1">Uncharacterized protein</fullName>
    </submittedName>
</protein>
<reference evidence="1 2" key="1">
    <citation type="submission" date="2020-04" db="EMBL/GenBank/DDBJ databases">
        <title>Sphingobium sp. AR-3-1 isolated from Arctic soil.</title>
        <authorList>
            <person name="Dahal R.H."/>
            <person name="Chaudhary D.K."/>
        </authorList>
    </citation>
    <scope>NUCLEOTIDE SEQUENCE [LARGE SCALE GENOMIC DNA]</scope>
    <source>
        <strain evidence="1 2">AR-3-1</strain>
    </source>
</reference>
<name>A0A7X9WSW2_9SPHN</name>